<evidence type="ECO:0000313" key="1">
    <source>
        <dbReference type="EMBL" id="GBL88305.1"/>
    </source>
</evidence>
<keyword evidence="2" id="KW-1185">Reference proteome</keyword>
<reference evidence="1 2" key="1">
    <citation type="journal article" date="2019" name="Sci. Rep.">
        <title>Orb-weaving spider Araneus ventricosus genome elucidates the spidroin gene catalogue.</title>
        <authorList>
            <person name="Kono N."/>
            <person name="Nakamura H."/>
            <person name="Ohtoshi R."/>
            <person name="Moran D.A.P."/>
            <person name="Shinohara A."/>
            <person name="Yoshida Y."/>
            <person name="Fujiwara M."/>
            <person name="Mori M."/>
            <person name="Tomita M."/>
            <person name="Arakawa K."/>
        </authorList>
    </citation>
    <scope>NUCLEOTIDE SEQUENCE [LARGE SCALE GENOMIC DNA]</scope>
</reference>
<gene>
    <name evidence="1" type="ORF">AVEN_102983_1</name>
</gene>
<protein>
    <submittedName>
        <fullName evidence="1">Uncharacterized protein</fullName>
    </submittedName>
</protein>
<evidence type="ECO:0000313" key="2">
    <source>
        <dbReference type="Proteomes" id="UP000499080"/>
    </source>
</evidence>
<organism evidence="1 2">
    <name type="scientific">Araneus ventricosus</name>
    <name type="common">Orbweaver spider</name>
    <name type="synonym">Epeira ventricosa</name>
    <dbReference type="NCBI Taxonomy" id="182803"/>
    <lineage>
        <taxon>Eukaryota</taxon>
        <taxon>Metazoa</taxon>
        <taxon>Ecdysozoa</taxon>
        <taxon>Arthropoda</taxon>
        <taxon>Chelicerata</taxon>
        <taxon>Arachnida</taxon>
        <taxon>Araneae</taxon>
        <taxon>Araneomorphae</taxon>
        <taxon>Entelegynae</taxon>
        <taxon>Araneoidea</taxon>
        <taxon>Araneidae</taxon>
        <taxon>Araneus</taxon>
    </lineage>
</organism>
<dbReference type="EMBL" id="BGPR01000059">
    <property type="protein sequence ID" value="GBL88305.1"/>
    <property type="molecule type" value="Genomic_DNA"/>
</dbReference>
<sequence length="87" mass="10140">MMCRESHQIRLSNQASGCNGALLEYRMPIASSTLKETGRRACMLELPMLRRFWIQQGRTYREFTERLCSPNFMITVERSTTHGNLIL</sequence>
<dbReference type="AlphaFoldDB" id="A0A4Y2BAE4"/>
<dbReference type="Proteomes" id="UP000499080">
    <property type="component" value="Unassembled WGS sequence"/>
</dbReference>
<comment type="caution">
    <text evidence="1">The sequence shown here is derived from an EMBL/GenBank/DDBJ whole genome shotgun (WGS) entry which is preliminary data.</text>
</comment>
<accession>A0A4Y2BAE4</accession>
<proteinExistence type="predicted"/>
<name>A0A4Y2BAE4_ARAVE</name>